<feature type="transmembrane region" description="Helical" evidence="6">
    <location>
        <begin position="233"/>
        <end position="250"/>
    </location>
</feature>
<comment type="subcellular location">
    <subcellularLocation>
        <location evidence="1">Membrane</location>
        <topology evidence="1">Multi-pass membrane protein</topology>
    </subcellularLocation>
</comment>
<evidence type="ECO:0000256" key="1">
    <source>
        <dbReference type="ARBA" id="ARBA00004141"/>
    </source>
</evidence>
<feature type="domain" description="Citrate transporter-like" evidence="7">
    <location>
        <begin position="56"/>
        <end position="338"/>
    </location>
</feature>
<evidence type="ECO:0000313" key="8">
    <source>
        <dbReference type="EMBL" id="ETA73837.1"/>
    </source>
</evidence>
<dbReference type="InterPro" id="IPR004680">
    <property type="entry name" value="Cit_transptr-like_dom"/>
</dbReference>
<dbReference type="GO" id="GO:0015128">
    <property type="term" value="F:gluconate transmembrane transporter activity"/>
    <property type="evidence" value="ECO:0007669"/>
    <property type="project" value="InterPro"/>
</dbReference>
<feature type="transmembrane region" description="Helical" evidence="6">
    <location>
        <begin position="181"/>
        <end position="201"/>
    </location>
</feature>
<name>V7HVC0_9LACO</name>
<dbReference type="InterPro" id="IPR003474">
    <property type="entry name" value="Glcn_transporter"/>
</dbReference>
<dbReference type="Pfam" id="PF03600">
    <property type="entry name" value="CitMHS"/>
    <property type="match status" value="1"/>
</dbReference>
<feature type="transmembrane region" description="Helical" evidence="6">
    <location>
        <begin position="408"/>
        <end position="429"/>
    </location>
</feature>
<comment type="caution">
    <text evidence="8">The sequence shown here is derived from an EMBL/GenBank/DDBJ whole genome shotgun (WGS) entry which is preliminary data.</text>
</comment>
<dbReference type="PANTHER" id="PTHR30354:SF11">
    <property type="entry name" value="PERMEASE"/>
    <property type="match status" value="1"/>
</dbReference>
<dbReference type="EMBL" id="AWWH01000147">
    <property type="protein sequence ID" value="ETA73837.1"/>
    <property type="molecule type" value="Genomic_DNA"/>
</dbReference>
<feature type="transmembrane region" description="Helical" evidence="6">
    <location>
        <begin position="143"/>
        <end position="161"/>
    </location>
</feature>
<sequence>MLMTLLMAILLIIIVVITVVTDKVPFNFVLLTVPIIFAFILGDNIFKVSTYVVTQFASLMQSTGFMLLFAFLYFTMLTKTGMFNTIVNFITSKVKMNAVVLMILTTLIGGFSILTGNFTPAYLITFPILLPLYKKFNVDRGDAFMIAQTAMSAMCFIPWGIGMAYTASSAGLNATHLSKEGMWWGLCFIPVIVLQLIYFAMRHKKINGTFGAVNHEETAQEKQEEAEFERPKMFWINLVIFVIVMVSLGIFQIAPYLVFIFATVVTAMLNYPKDYSKIFAEVGPMYVNILIMLLAINVYQAIFNNTGMVKALSDALIQYTPHFLLHYLSIIMLLLCTIIIYFIPFQIFNALYPIFITIGASFGIPAVAMIAPFICNLSLATSVTPTNSSTYIGAGLLDLDVPSYTKRAVPIMTVTNALVILVAAVTGVLHI</sequence>
<feature type="transmembrane region" description="Helical" evidence="6">
    <location>
        <begin position="58"/>
        <end position="78"/>
    </location>
</feature>
<feature type="transmembrane region" description="Helical" evidence="6">
    <location>
        <begin position="350"/>
        <end position="374"/>
    </location>
</feature>
<protein>
    <submittedName>
        <fullName evidence="8">Citrate transporter</fullName>
    </submittedName>
</protein>
<dbReference type="PATRIC" id="fig|1392007.3.peg.1358"/>
<evidence type="ECO:0000256" key="5">
    <source>
        <dbReference type="ARBA" id="ARBA00023136"/>
    </source>
</evidence>
<dbReference type="GO" id="GO:0005886">
    <property type="term" value="C:plasma membrane"/>
    <property type="evidence" value="ECO:0007669"/>
    <property type="project" value="TreeGrafter"/>
</dbReference>
<gene>
    <name evidence="8" type="ORF">LEQ_2053</name>
</gene>
<organism evidence="8 9">
    <name type="scientific">Ligilactobacillus equi DPC 6820</name>
    <dbReference type="NCBI Taxonomy" id="1392007"/>
    <lineage>
        <taxon>Bacteria</taxon>
        <taxon>Bacillati</taxon>
        <taxon>Bacillota</taxon>
        <taxon>Bacilli</taxon>
        <taxon>Lactobacillales</taxon>
        <taxon>Lactobacillaceae</taxon>
        <taxon>Ligilactobacillus</taxon>
    </lineage>
</organism>
<feature type="transmembrane region" description="Helical" evidence="6">
    <location>
        <begin position="98"/>
        <end position="131"/>
    </location>
</feature>
<dbReference type="AlphaFoldDB" id="V7HVC0"/>
<reference evidence="8 9" key="1">
    <citation type="journal article" date="2014" name="Genome Announc.">
        <title>The Genome of the Predominant Equine Lactobacillus Species, Lactobacillus equi, Is Reflective of Its Lifestyle Adaptations to an Herbivorous Host.</title>
        <authorList>
            <person name="O'Donnell M.M."/>
            <person name="Harris H.M."/>
            <person name="O'Toole P.W."/>
            <person name="Ross R.P."/>
        </authorList>
    </citation>
    <scope>NUCLEOTIDE SEQUENCE [LARGE SCALE GENOMIC DNA]</scope>
    <source>
        <strain evidence="8 9">DPC 6820</strain>
    </source>
</reference>
<evidence type="ECO:0000256" key="3">
    <source>
        <dbReference type="ARBA" id="ARBA00022692"/>
    </source>
</evidence>
<keyword evidence="3 6" id="KW-0812">Transmembrane</keyword>
<proteinExistence type="predicted"/>
<keyword evidence="4 6" id="KW-1133">Transmembrane helix</keyword>
<keyword evidence="5 6" id="KW-0472">Membrane</keyword>
<feature type="transmembrane region" description="Helical" evidence="6">
    <location>
        <begin position="285"/>
        <end position="303"/>
    </location>
</feature>
<feature type="transmembrane region" description="Helical" evidence="6">
    <location>
        <begin position="28"/>
        <end position="46"/>
    </location>
</feature>
<evidence type="ECO:0000256" key="2">
    <source>
        <dbReference type="ARBA" id="ARBA00022448"/>
    </source>
</evidence>
<keyword evidence="2" id="KW-0813">Transport</keyword>
<evidence type="ECO:0000256" key="6">
    <source>
        <dbReference type="SAM" id="Phobius"/>
    </source>
</evidence>
<evidence type="ECO:0000259" key="7">
    <source>
        <dbReference type="Pfam" id="PF03600"/>
    </source>
</evidence>
<dbReference type="Proteomes" id="UP000018559">
    <property type="component" value="Unassembled WGS sequence"/>
</dbReference>
<evidence type="ECO:0000256" key="4">
    <source>
        <dbReference type="ARBA" id="ARBA00022989"/>
    </source>
</evidence>
<evidence type="ECO:0000313" key="9">
    <source>
        <dbReference type="Proteomes" id="UP000018559"/>
    </source>
</evidence>
<keyword evidence="9" id="KW-1185">Reference proteome</keyword>
<feature type="transmembrane region" description="Helical" evidence="6">
    <location>
        <begin position="323"/>
        <end position="343"/>
    </location>
</feature>
<dbReference type="PANTHER" id="PTHR30354">
    <property type="entry name" value="GNT FAMILY GLUCONATE TRANSPORTER"/>
    <property type="match status" value="1"/>
</dbReference>
<accession>V7HVC0</accession>